<evidence type="ECO:0000256" key="1">
    <source>
        <dbReference type="SAM" id="MobiDB-lite"/>
    </source>
</evidence>
<evidence type="ECO:0000313" key="3">
    <source>
        <dbReference type="EMBL" id="CAB4871232.1"/>
    </source>
</evidence>
<keyword evidence="2" id="KW-1133">Transmembrane helix</keyword>
<feature type="compositionally biased region" description="Polar residues" evidence="1">
    <location>
        <begin position="132"/>
        <end position="141"/>
    </location>
</feature>
<feature type="region of interest" description="Disordered" evidence="1">
    <location>
        <begin position="1"/>
        <end position="30"/>
    </location>
</feature>
<dbReference type="EMBL" id="CAFBLV010000108">
    <property type="protein sequence ID" value="CAB4871232.1"/>
    <property type="molecule type" value="Genomic_DNA"/>
</dbReference>
<name>A0A6J7DJT4_9ZZZZ</name>
<organism evidence="3">
    <name type="scientific">freshwater metagenome</name>
    <dbReference type="NCBI Taxonomy" id="449393"/>
    <lineage>
        <taxon>unclassified sequences</taxon>
        <taxon>metagenomes</taxon>
        <taxon>ecological metagenomes</taxon>
    </lineage>
</organism>
<feature type="region of interest" description="Disordered" evidence="1">
    <location>
        <begin position="120"/>
        <end position="141"/>
    </location>
</feature>
<evidence type="ECO:0000256" key="2">
    <source>
        <dbReference type="SAM" id="Phobius"/>
    </source>
</evidence>
<accession>A0A6J7DJT4</accession>
<feature type="transmembrane region" description="Helical" evidence="2">
    <location>
        <begin position="37"/>
        <end position="58"/>
    </location>
</feature>
<keyword evidence="2" id="KW-0472">Membrane</keyword>
<dbReference type="AlphaFoldDB" id="A0A6J7DJT4"/>
<feature type="compositionally biased region" description="Low complexity" evidence="1">
    <location>
        <begin position="9"/>
        <end position="24"/>
    </location>
</feature>
<protein>
    <submittedName>
        <fullName evidence="3">Unannotated protein</fullName>
    </submittedName>
</protein>
<reference evidence="3" key="1">
    <citation type="submission" date="2020-05" db="EMBL/GenBank/DDBJ databases">
        <authorList>
            <person name="Chiriac C."/>
            <person name="Salcher M."/>
            <person name="Ghai R."/>
            <person name="Kavagutti S V."/>
        </authorList>
    </citation>
    <scope>NUCLEOTIDE SEQUENCE</scope>
</reference>
<sequence length="443" mass="47897">MDEDLSSGEPPVLASPEAEPVVAAPKRKRHARRHNPIPRLVLLIVSLALFAAAFWAGFTFHNTYANANGEPTEVIVATWMRDNNMGLLVAKLEDVYYTYISTPDVGGTPTVSADITAEDNAGLDPEDLEPSDQPSGMPSAQVSAMPAVVPSAMPSPLVTQVVDHLNPPPPITSPVPDPEPQEGLWQPVGSRVAGLPAMYVTRVRADNVHTSYYASVLWIDTSLAKAMFIPGFEEPGGPNPFNGALPTELWPMVLANFNGAFRLEDSMGGYYYGGEMVKPLVDGKASTVVYKDGSIKVGKWGRDLQMSDDIQAVRQNLNLIVDKGVSKVSSATDNVIWGATTDKESLAWRAAIGQLADGSIIYVGSPFLSADGLANTLVGAGAQEAMVLDMNNWWTAGFYFRHKKNGTPLCRKLDPSIAEGCDRFLYPYKRDSFQFLANQPLSP</sequence>
<keyword evidence="2" id="KW-0812">Transmembrane</keyword>
<proteinExistence type="predicted"/>
<gene>
    <name evidence="3" type="ORF">UFOPK3425_00642</name>
</gene>